<organism evidence="1 2">
    <name type="scientific">Lactococcus lactis subsp. lactis</name>
    <name type="common">Streptococcus lactis</name>
    <dbReference type="NCBI Taxonomy" id="1360"/>
    <lineage>
        <taxon>Bacteria</taxon>
        <taxon>Bacillati</taxon>
        <taxon>Bacillota</taxon>
        <taxon>Bacilli</taxon>
        <taxon>Lactobacillales</taxon>
        <taxon>Streptococcaceae</taxon>
        <taxon>Lactococcus</taxon>
    </lineage>
</organism>
<protein>
    <submittedName>
        <fullName evidence="1">Uncharacterized protein</fullName>
    </submittedName>
</protein>
<comment type="caution">
    <text evidence="1">The sequence shown here is derived from an EMBL/GenBank/DDBJ whole genome shotgun (WGS) entry which is preliminary data.</text>
</comment>
<dbReference type="Proteomes" id="UP000054230">
    <property type="component" value="Unassembled WGS sequence"/>
</dbReference>
<gene>
    <name evidence="1" type="ORF">LMG8520_0669</name>
</gene>
<dbReference type="EMBL" id="LKLP01000038">
    <property type="protein sequence ID" value="KSU12431.1"/>
    <property type="molecule type" value="Genomic_DNA"/>
</dbReference>
<evidence type="ECO:0000313" key="1">
    <source>
        <dbReference type="EMBL" id="KSU12431.1"/>
    </source>
</evidence>
<evidence type="ECO:0000313" key="2">
    <source>
        <dbReference type="Proteomes" id="UP000054230"/>
    </source>
</evidence>
<accession>A0A0V8DG43</accession>
<dbReference type="RefSeq" id="WP_058209330.1">
    <property type="nucleotide sequence ID" value="NZ_LKLP01000038.1"/>
</dbReference>
<proteinExistence type="predicted"/>
<sequence>MFKRIFTSEKAQKYLRKYFLEDEQKYILKQIEKRTKYGYDSLTLYLLPEVPVMDKQAFYYIKNNEAWMNELGYHVEMIVENEMVISWRI</sequence>
<dbReference type="AlphaFoldDB" id="A0A0V8DG43"/>
<reference evidence="2" key="1">
    <citation type="submission" date="2015-10" db="EMBL/GenBank/DDBJ databases">
        <title>Draft Genome Sequences of 11 Lactococcus lactis subspecies cremoris strains.</title>
        <authorList>
            <person name="Wels M."/>
            <person name="Backus L."/>
            <person name="Boekhorst J."/>
            <person name="Dijkstra A."/>
            <person name="Beerthuizen M."/>
            <person name="Kelly W."/>
            <person name="Siezen R."/>
            <person name="Bachmann H."/>
            <person name="Van Hijum S."/>
        </authorList>
    </citation>
    <scope>NUCLEOTIDE SEQUENCE [LARGE SCALE GENOMIC DNA]</scope>
    <source>
        <strain evidence="2">LMG8520</strain>
    </source>
</reference>
<dbReference type="PATRIC" id="fig|1360.106.peg.2496"/>
<name>A0A0V8DG43_LACLL</name>